<dbReference type="GO" id="GO:0005829">
    <property type="term" value="C:cytosol"/>
    <property type="evidence" value="ECO:0007669"/>
    <property type="project" value="TreeGrafter"/>
</dbReference>
<comment type="caution">
    <text evidence="2">The sequence shown here is derived from an EMBL/GenBank/DDBJ whole genome shotgun (WGS) entry which is preliminary data.</text>
</comment>
<proteinExistence type="predicted"/>
<dbReference type="CDD" id="cd24032">
    <property type="entry name" value="ASKHA_NBD_TsaB"/>
    <property type="match status" value="1"/>
</dbReference>
<reference evidence="2" key="1">
    <citation type="submission" date="2021-01" db="EMBL/GenBank/DDBJ databases">
        <title>Ramlibacter sp. strain AW1 16S ribosomal RNA gene Genome sequencing and assembly.</title>
        <authorList>
            <person name="Kang M."/>
        </authorList>
    </citation>
    <scope>NUCLEOTIDE SEQUENCE</scope>
    <source>
        <strain evidence="2">AW1</strain>
    </source>
</reference>
<dbReference type="PANTHER" id="PTHR11735">
    <property type="entry name" value="TRNA N6-ADENOSINE THREONYLCARBAMOYLTRANSFERASE"/>
    <property type="match status" value="1"/>
</dbReference>
<name>A0A937D5B6_9BURK</name>
<dbReference type="RefSeq" id="WP_201684239.1">
    <property type="nucleotide sequence ID" value="NZ_JAEQNA010000004.1"/>
</dbReference>
<dbReference type="InterPro" id="IPR022496">
    <property type="entry name" value="T6A_TsaB"/>
</dbReference>
<keyword evidence="3" id="KW-1185">Reference proteome</keyword>
<dbReference type="EMBL" id="JAEQNA010000004">
    <property type="protein sequence ID" value="MBL0421162.1"/>
    <property type="molecule type" value="Genomic_DNA"/>
</dbReference>
<dbReference type="NCBIfam" id="TIGR03725">
    <property type="entry name" value="T6A_YeaZ"/>
    <property type="match status" value="1"/>
</dbReference>
<feature type="domain" description="Gcp-like" evidence="1">
    <location>
        <begin position="53"/>
        <end position="156"/>
    </location>
</feature>
<protein>
    <submittedName>
        <fullName evidence="2">tRNA (Adenosine(37)-N6)-threonylcarbamoyltransferase complex dimerization subunit type 1 TsaB</fullName>
    </submittedName>
</protein>
<evidence type="ECO:0000259" key="1">
    <source>
        <dbReference type="Pfam" id="PF00814"/>
    </source>
</evidence>
<dbReference type="GO" id="GO:0002949">
    <property type="term" value="P:tRNA threonylcarbamoyladenosine modification"/>
    <property type="evidence" value="ECO:0007669"/>
    <property type="project" value="InterPro"/>
</dbReference>
<accession>A0A937D5B6</accession>
<dbReference type="AlphaFoldDB" id="A0A937D5B6"/>
<dbReference type="Pfam" id="PF00814">
    <property type="entry name" value="TsaD"/>
    <property type="match status" value="1"/>
</dbReference>
<dbReference type="InterPro" id="IPR000905">
    <property type="entry name" value="Gcp-like_dom"/>
</dbReference>
<sequence length="254" mass="26584">MGGWDNRRPDPSPPSVPQNLLAFDTSTERLSAALAWRDAGGARRLEREGPGGRESSAALIPLAMGLLHEAGLRLSRLDAIVFGQGPGSFTGLRTACAVAQGLAWGAGLPVLPVETLMAVAEDARHRSGATRVLALLDARMDEVYWARYVFGHGGWQRQGPIALGAPESVQAGPADEWQAGNAFDLYGGRLPTGRRLPALPSAGAMLRLAPGLIAAGGAVPASEAWPLYVRDKVAQTTQERLAARAVVPAPGAHP</sequence>
<gene>
    <name evidence="2" type="primary">tsaB</name>
    <name evidence="2" type="ORF">JI739_12460</name>
</gene>
<evidence type="ECO:0000313" key="3">
    <source>
        <dbReference type="Proteomes" id="UP000613011"/>
    </source>
</evidence>
<dbReference type="InterPro" id="IPR043129">
    <property type="entry name" value="ATPase_NBD"/>
</dbReference>
<dbReference type="Gene3D" id="3.30.420.40">
    <property type="match status" value="2"/>
</dbReference>
<dbReference type="SUPFAM" id="SSF53067">
    <property type="entry name" value="Actin-like ATPase domain"/>
    <property type="match status" value="2"/>
</dbReference>
<dbReference type="PANTHER" id="PTHR11735:SF11">
    <property type="entry name" value="TRNA THREONYLCARBAMOYLADENOSINE BIOSYNTHESIS PROTEIN TSAB"/>
    <property type="match status" value="1"/>
</dbReference>
<organism evidence="2 3">
    <name type="scientific">Ramlibacter aurantiacus</name>
    <dbReference type="NCBI Taxonomy" id="2801330"/>
    <lineage>
        <taxon>Bacteria</taxon>
        <taxon>Pseudomonadati</taxon>
        <taxon>Pseudomonadota</taxon>
        <taxon>Betaproteobacteria</taxon>
        <taxon>Burkholderiales</taxon>
        <taxon>Comamonadaceae</taxon>
        <taxon>Ramlibacter</taxon>
    </lineage>
</organism>
<dbReference type="Proteomes" id="UP000613011">
    <property type="component" value="Unassembled WGS sequence"/>
</dbReference>
<evidence type="ECO:0000313" key="2">
    <source>
        <dbReference type="EMBL" id="MBL0421162.1"/>
    </source>
</evidence>